<dbReference type="InterPro" id="IPR006204">
    <property type="entry name" value="GHMP_kinase_N_dom"/>
</dbReference>
<dbReference type="GO" id="GO:0009073">
    <property type="term" value="P:aromatic amino acid family biosynthetic process"/>
    <property type="evidence" value="ECO:0007669"/>
    <property type="project" value="UniProtKB-KW"/>
</dbReference>
<dbReference type="Pfam" id="PF08544">
    <property type="entry name" value="GHMP_kinases_C"/>
    <property type="match status" value="1"/>
</dbReference>
<reference evidence="17 18" key="1">
    <citation type="journal article" date="2016" name="Nat. Microbiol.">
        <title>Genomic inference of the metabolism of cosmopolitan subsurface Archaea, Hadesarchaea.</title>
        <authorList>
            <person name="Baker B.J."/>
            <person name="Saw J.H."/>
            <person name="Lind A.E."/>
            <person name="Lazar C.S."/>
            <person name="Hinrichs K.-U."/>
            <person name="Teske A.P."/>
            <person name="Ettema T.J."/>
        </authorList>
    </citation>
    <scope>NUCLEOTIDE SEQUENCE [LARGE SCALE GENOMIC DNA]</scope>
</reference>
<evidence type="ECO:0000256" key="14">
    <source>
        <dbReference type="HAMAP-Rule" id="MF_00370"/>
    </source>
</evidence>
<protein>
    <recommendedName>
        <fullName evidence="5 14">Shikimate kinase</fullName>
        <shortName evidence="14">SK</shortName>
        <ecNumber evidence="4 14">2.7.1.71</ecNumber>
    </recommendedName>
</protein>
<keyword evidence="7 14" id="KW-0028">Amino-acid biosynthesis</keyword>
<evidence type="ECO:0000256" key="11">
    <source>
        <dbReference type="ARBA" id="ARBA00022840"/>
    </source>
</evidence>
<dbReference type="HAMAP" id="MF_00370">
    <property type="entry name" value="Shik_kinase_arch"/>
    <property type="match status" value="1"/>
</dbReference>
<dbReference type="InterPro" id="IPR014721">
    <property type="entry name" value="Ribsml_uS5_D2-typ_fold_subgr"/>
</dbReference>
<dbReference type="NCBIfam" id="TIGR01920">
    <property type="entry name" value="Shik_kin_archae"/>
    <property type="match status" value="1"/>
</dbReference>
<keyword evidence="9 14" id="KW-0547">Nucleotide-binding</keyword>
<name>A0A147JX49_HADYE</name>
<evidence type="ECO:0000256" key="9">
    <source>
        <dbReference type="ARBA" id="ARBA00022741"/>
    </source>
</evidence>
<dbReference type="GO" id="GO:0005737">
    <property type="term" value="C:cytoplasm"/>
    <property type="evidence" value="ECO:0007669"/>
    <property type="project" value="UniProtKB-SubCell"/>
</dbReference>
<dbReference type="GO" id="GO:0004765">
    <property type="term" value="F:shikimate kinase activity"/>
    <property type="evidence" value="ECO:0007669"/>
    <property type="project" value="UniProtKB-UniRule"/>
</dbReference>
<feature type="binding site" evidence="14">
    <location>
        <begin position="87"/>
        <end position="97"/>
    </location>
    <ligand>
        <name>ATP</name>
        <dbReference type="ChEBI" id="CHEBI:30616"/>
    </ligand>
</feature>
<dbReference type="InterPro" id="IPR036554">
    <property type="entry name" value="GHMP_kinase_C_sf"/>
</dbReference>
<keyword evidence="11 14" id="KW-0067">ATP-binding</keyword>
<evidence type="ECO:0000256" key="12">
    <source>
        <dbReference type="ARBA" id="ARBA00023141"/>
    </source>
</evidence>
<dbReference type="InterPro" id="IPR010189">
    <property type="entry name" value="SK_arc"/>
</dbReference>
<feature type="domain" description="GHMP kinase N-terminal" evidence="15">
    <location>
        <begin position="61"/>
        <end position="147"/>
    </location>
</feature>
<accession>A0A147JX49</accession>
<dbReference type="PANTHER" id="PTHR20861">
    <property type="entry name" value="HOMOSERINE/4-DIPHOSPHOCYTIDYL-2-C-METHYL-D-ERYTHRITOL KINASE"/>
    <property type="match status" value="1"/>
</dbReference>
<sequence length="289" mass="30454">MGRGVGIASACASATVVNAIAAGRGAAFGLELRVQARVRLTNDGRIKGRIIGEKRESPRLIEICVRRVLQSLGLKYGAIVETNSEIPIAVGLSSSSAAANAAVLATFAALDQKPRLKQVLDLGIESAFEAGVTVTGALDDAAASLYGCGVVTDNLKRRILKKFKVDPKLMVVVHVPPTKFYTAKVSPRDLRNIRGPVESVHRMALRGDIWKALTLNGLLYSTALGHDPMIAIVALSKGALAAGLTGTGPATVAVAEPEKVVDIVRAWRDWPGRILITRPAVEGARVEGV</sequence>
<dbReference type="GO" id="GO:0009423">
    <property type="term" value="P:chorismate biosynthetic process"/>
    <property type="evidence" value="ECO:0007669"/>
    <property type="project" value="UniProtKB-UniRule"/>
</dbReference>
<dbReference type="EC" id="2.7.1.71" evidence="4 14"/>
<organism evidence="17 18">
    <name type="scientific">Hadarchaeum yellowstonense</name>
    <dbReference type="NCBI Taxonomy" id="1776334"/>
    <lineage>
        <taxon>Archaea</taxon>
        <taxon>Methanobacteriati</taxon>
        <taxon>Candidatus Hadarchaeota</taxon>
        <taxon>Candidatus Hadarchaeia</taxon>
        <taxon>Candidatus Hadarchaeales</taxon>
        <taxon>Candidatus Hadarchaeaceae</taxon>
        <taxon>Candidatus Hadarchaeum</taxon>
    </lineage>
</organism>
<evidence type="ECO:0000256" key="3">
    <source>
        <dbReference type="ARBA" id="ARBA00010202"/>
    </source>
</evidence>
<evidence type="ECO:0000256" key="1">
    <source>
        <dbReference type="ARBA" id="ARBA00004496"/>
    </source>
</evidence>
<evidence type="ECO:0000259" key="15">
    <source>
        <dbReference type="Pfam" id="PF00288"/>
    </source>
</evidence>
<dbReference type="AlphaFoldDB" id="A0A147JX49"/>
<dbReference type="PANTHER" id="PTHR20861:SF3">
    <property type="entry name" value="SHIKIMATE KINASE"/>
    <property type="match status" value="1"/>
</dbReference>
<evidence type="ECO:0000256" key="5">
    <source>
        <dbReference type="ARBA" id="ARBA00013853"/>
    </source>
</evidence>
<keyword evidence="10 14" id="KW-0418">Kinase</keyword>
<dbReference type="EMBL" id="LQMQ01000028">
    <property type="protein sequence ID" value="KUO41084.1"/>
    <property type="molecule type" value="Genomic_DNA"/>
</dbReference>
<evidence type="ECO:0000256" key="10">
    <source>
        <dbReference type="ARBA" id="ARBA00022777"/>
    </source>
</evidence>
<dbReference type="PROSITE" id="PS00627">
    <property type="entry name" value="GHMP_KINASES_ATP"/>
    <property type="match status" value="1"/>
</dbReference>
<comment type="subcellular location">
    <subcellularLocation>
        <location evidence="1 14">Cytoplasm</location>
    </subcellularLocation>
</comment>
<dbReference type="Gene3D" id="3.30.230.10">
    <property type="match status" value="1"/>
</dbReference>
<evidence type="ECO:0000256" key="6">
    <source>
        <dbReference type="ARBA" id="ARBA00022490"/>
    </source>
</evidence>
<dbReference type="InterPro" id="IPR020568">
    <property type="entry name" value="Ribosomal_Su5_D2-typ_SF"/>
</dbReference>
<keyword evidence="8 14" id="KW-0808">Transferase</keyword>
<evidence type="ECO:0000259" key="16">
    <source>
        <dbReference type="Pfam" id="PF08544"/>
    </source>
</evidence>
<dbReference type="InterPro" id="IPR006203">
    <property type="entry name" value="GHMP_knse_ATP-bd_CS"/>
</dbReference>
<dbReference type="SUPFAM" id="SSF55060">
    <property type="entry name" value="GHMP Kinase, C-terminal domain"/>
    <property type="match status" value="1"/>
</dbReference>
<dbReference type="STRING" id="1776334.APZ16_05740"/>
<comment type="similarity">
    <text evidence="3 14">Belongs to the GHMP kinase family. Archaeal shikimate kinase subfamily.</text>
</comment>
<dbReference type="SUPFAM" id="SSF54211">
    <property type="entry name" value="Ribosomal protein S5 domain 2-like"/>
    <property type="match status" value="1"/>
</dbReference>
<evidence type="ECO:0000256" key="7">
    <source>
        <dbReference type="ARBA" id="ARBA00022605"/>
    </source>
</evidence>
<evidence type="ECO:0000256" key="8">
    <source>
        <dbReference type="ARBA" id="ARBA00022679"/>
    </source>
</evidence>
<dbReference type="GO" id="GO:0005524">
    <property type="term" value="F:ATP binding"/>
    <property type="evidence" value="ECO:0007669"/>
    <property type="project" value="UniProtKB-UniRule"/>
</dbReference>
<dbReference type="InterPro" id="IPR013750">
    <property type="entry name" value="GHMP_kinase_C_dom"/>
</dbReference>
<comment type="caution">
    <text evidence="17">The sequence shown here is derived from an EMBL/GenBank/DDBJ whole genome shotgun (WGS) entry which is preliminary data.</text>
</comment>
<dbReference type="UniPathway" id="UPA00053">
    <property type="reaction ID" value="UER00088"/>
</dbReference>
<comment type="catalytic activity">
    <reaction evidence="13 14">
        <text>shikimate + ATP = 3-phosphoshikimate + ADP + H(+)</text>
        <dbReference type="Rhea" id="RHEA:13121"/>
        <dbReference type="ChEBI" id="CHEBI:15378"/>
        <dbReference type="ChEBI" id="CHEBI:30616"/>
        <dbReference type="ChEBI" id="CHEBI:36208"/>
        <dbReference type="ChEBI" id="CHEBI:145989"/>
        <dbReference type="ChEBI" id="CHEBI:456216"/>
        <dbReference type="EC" id="2.7.1.71"/>
    </reaction>
</comment>
<dbReference type="PIRSF" id="PIRSF005758">
    <property type="entry name" value="Shikimt_kin_arch"/>
    <property type="match status" value="1"/>
</dbReference>
<evidence type="ECO:0000256" key="4">
    <source>
        <dbReference type="ARBA" id="ARBA00012154"/>
    </source>
</evidence>
<gene>
    <name evidence="14" type="primary">aroK</name>
    <name evidence="17" type="ORF">APZ16_05740</name>
</gene>
<dbReference type="Proteomes" id="UP000074294">
    <property type="component" value="Unassembled WGS sequence"/>
</dbReference>
<feature type="domain" description="GHMP kinase C-terminal" evidence="16">
    <location>
        <begin position="233"/>
        <end position="269"/>
    </location>
</feature>
<keyword evidence="6 14" id="KW-0963">Cytoplasm</keyword>
<evidence type="ECO:0000313" key="18">
    <source>
        <dbReference type="Proteomes" id="UP000074294"/>
    </source>
</evidence>
<proteinExistence type="inferred from homology"/>
<dbReference type="Pfam" id="PF00288">
    <property type="entry name" value="GHMP_kinases_N"/>
    <property type="match status" value="1"/>
</dbReference>
<evidence type="ECO:0000256" key="2">
    <source>
        <dbReference type="ARBA" id="ARBA00004842"/>
    </source>
</evidence>
<comment type="pathway">
    <text evidence="2 14">Metabolic intermediate biosynthesis; chorismate biosynthesis; chorismate from D-erythrose 4-phosphate and phosphoenolpyruvate: step 5/7.</text>
</comment>
<evidence type="ECO:0000313" key="17">
    <source>
        <dbReference type="EMBL" id="KUO41084.1"/>
    </source>
</evidence>
<dbReference type="GO" id="GO:0008652">
    <property type="term" value="P:amino acid biosynthetic process"/>
    <property type="evidence" value="ECO:0007669"/>
    <property type="project" value="UniProtKB-KW"/>
</dbReference>
<evidence type="ECO:0000256" key="13">
    <source>
        <dbReference type="ARBA" id="ARBA00048567"/>
    </source>
</evidence>
<keyword evidence="12 14" id="KW-0057">Aromatic amino acid biosynthesis</keyword>